<dbReference type="OrthoDB" id="3694109at2"/>
<evidence type="ECO:0000313" key="4">
    <source>
        <dbReference type="Proteomes" id="UP000305233"/>
    </source>
</evidence>
<evidence type="ECO:0000256" key="2">
    <source>
        <dbReference type="SAM" id="Phobius"/>
    </source>
</evidence>
<keyword evidence="2" id="KW-0472">Membrane</keyword>
<dbReference type="RefSeq" id="WP_136455097.1">
    <property type="nucleotide sequence ID" value="NZ_SSWH01000010.1"/>
</dbReference>
<feature type="compositionally biased region" description="Low complexity" evidence="1">
    <location>
        <begin position="365"/>
        <end position="383"/>
    </location>
</feature>
<protein>
    <recommendedName>
        <fullName evidence="5">TrbL/VirB6 plasmid conjugal transfer protein</fullName>
    </recommendedName>
</protein>
<dbReference type="AlphaFoldDB" id="A0A4S5E2J9"/>
<feature type="compositionally biased region" description="Gly residues" evidence="1">
    <location>
        <begin position="460"/>
        <end position="482"/>
    </location>
</feature>
<feature type="transmembrane region" description="Helical" evidence="2">
    <location>
        <begin position="29"/>
        <end position="49"/>
    </location>
</feature>
<feature type="compositionally biased region" description="Low complexity" evidence="1">
    <location>
        <begin position="503"/>
        <end position="515"/>
    </location>
</feature>
<dbReference type="Proteomes" id="UP000305233">
    <property type="component" value="Unassembled WGS sequence"/>
</dbReference>
<keyword evidence="2" id="KW-0812">Transmembrane</keyword>
<reference evidence="3 4" key="1">
    <citation type="submission" date="2019-04" db="EMBL/GenBank/DDBJ databases">
        <authorList>
            <person name="Liu Q."/>
            <person name="Xin Y.-H."/>
        </authorList>
    </citation>
    <scope>NUCLEOTIDE SEQUENCE [LARGE SCALE GENOMIC DNA]</scope>
    <source>
        <strain evidence="3 4">AM23</strain>
    </source>
</reference>
<keyword evidence="4" id="KW-1185">Reference proteome</keyword>
<feature type="transmembrane region" description="Helical" evidence="2">
    <location>
        <begin position="109"/>
        <end position="133"/>
    </location>
</feature>
<feature type="transmembrane region" description="Helical" evidence="2">
    <location>
        <begin position="295"/>
        <end position="318"/>
    </location>
</feature>
<evidence type="ECO:0000256" key="1">
    <source>
        <dbReference type="SAM" id="MobiDB-lite"/>
    </source>
</evidence>
<feature type="compositionally biased region" description="Low complexity" evidence="1">
    <location>
        <begin position="416"/>
        <end position="425"/>
    </location>
</feature>
<feature type="compositionally biased region" description="Basic and acidic residues" evidence="1">
    <location>
        <begin position="569"/>
        <end position="592"/>
    </location>
</feature>
<keyword evidence="2" id="KW-1133">Transmembrane helix</keyword>
<name>A0A4S5E2J9_9MICC</name>
<feature type="region of interest" description="Disordered" evidence="1">
    <location>
        <begin position="353"/>
        <end position="592"/>
    </location>
</feature>
<organism evidence="3 4">
    <name type="scientific">Arthrobacter echini</name>
    <dbReference type="NCBI Taxonomy" id="1529066"/>
    <lineage>
        <taxon>Bacteria</taxon>
        <taxon>Bacillati</taxon>
        <taxon>Actinomycetota</taxon>
        <taxon>Actinomycetes</taxon>
        <taxon>Micrococcales</taxon>
        <taxon>Micrococcaceae</taxon>
        <taxon>Arthrobacter</taxon>
    </lineage>
</organism>
<feature type="compositionally biased region" description="Gly residues" evidence="1">
    <location>
        <begin position="353"/>
        <end position="364"/>
    </location>
</feature>
<gene>
    <name evidence="3" type="ORF">E8P82_11765</name>
</gene>
<proteinExistence type="predicted"/>
<feature type="transmembrane region" description="Helical" evidence="2">
    <location>
        <begin position="186"/>
        <end position="206"/>
    </location>
</feature>
<feature type="compositionally biased region" description="Gly residues" evidence="1">
    <location>
        <begin position="426"/>
        <end position="439"/>
    </location>
</feature>
<feature type="transmembrane region" description="Helical" evidence="2">
    <location>
        <begin position="70"/>
        <end position="89"/>
    </location>
</feature>
<comment type="caution">
    <text evidence="3">The sequence shown here is derived from an EMBL/GenBank/DDBJ whole genome shotgun (WGS) entry which is preliminary data.</text>
</comment>
<feature type="compositionally biased region" description="Gly residues" evidence="1">
    <location>
        <begin position="384"/>
        <end position="401"/>
    </location>
</feature>
<feature type="transmembrane region" description="Helical" evidence="2">
    <location>
        <begin position="218"/>
        <end position="238"/>
    </location>
</feature>
<accession>A0A4S5E2J9</accession>
<evidence type="ECO:0000313" key="3">
    <source>
        <dbReference type="EMBL" id="THJ65641.1"/>
    </source>
</evidence>
<dbReference type="EMBL" id="SSWH01000010">
    <property type="protein sequence ID" value="THJ65641.1"/>
    <property type="molecule type" value="Genomic_DNA"/>
</dbReference>
<feature type="transmembrane region" description="Helical" evidence="2">
    <location>
        <begin position="258"/>
        <end position="283"/>
    </location>
</feature>
<sequence>MGTQAVIGWAGDLLEGVAGSAIQKLIQFLASWVVQVLTEMINFVGTWWLKIGAPDMGSGSATDRIQQSTLVFVGMAGVIGTAFALIKLARDQDRASTENLVMGMVRTVLTTALAVPMVGLLFGVTDVVAPWLVRTISGSAQEDGLGSAMGLEALAGTTMTMQLAGIILFVAPLALLGAIINAVIVIFSYGAAIALCGVLPIFAAASQTERGRKSFDKAVGWLAAVVLFKPAAAILYGAGLALLKGINGTADNELGNTAIGLITGLVIICSACVAMPALAKVLVPAVSAGPQGMGASGLAMVGGAVALGAITGGVGAAAGAAATGSGGSAAAFTGGGAAATTAASASEAAGAAGTAGGAATGTSGGTSALSGSAGTGSEATGATSSGGGTAGSTGGGAGSSGSTGTEQRPEQPPTPGAAAGSISSAGHGGSTGAASGGPTGAEQRPDRSGAESSPVSDAGTGAGTFGSGASGTGGNSGSGSDGPMGAQPQAERVGAPTEAPADPAGGTSGNASTAGGPSGAEPTAGSAELPKAPPLSDGEIQGGTSASPTAEGFRSGAPSGADKSAMTKQRVEFGLREAARDMDRAVESGDDS</sequence>
<evidence type="ECO:0008006" key="5">
    <source>
        <dbReference type="Google" id="ProtNLM"/>
    </source>
</evidence>
<feature type="transmembrane region" description="Helical" evidence="2">
    <location>
        <begin position="154"/>
        <end position="180"/>
    </location>
</feature>